<keyword evidence="1" id="KW-0732">Signal</keyword>
<comment type="caution">
    <text evidence="2">The sequence shown here is derived from an EMBL/GenBank/DDBJ whole genome shotgun (WGS) entry which is preliminary data.</text>
</comment>
<feature type="signal peptide" evidence="1">
    <location>
        <begin position="1"/>
        <end position="18"/>
    </location>
</feature>
<sequence length="178" mass="20760">MKTLFTILLTTFTFSVQAKIGDTFIDPEFGKITVKGPAFPDDGKTKYEIVNGERKAILTPQWKFVRKASGADTNVELALNKFLKQETKSESDIIEMTKLFIEGLQELKPMRKTIYLDGYNPYMLFQYDAKIKNIQRAIKYQFWDYLIKIKGSPEFENLKKEVKFSSQILDNLKLYEQE</sequence>
<keyword evidence="3" id="KW-1185">Reference proteome</keyword>
<gene>
    <name evidence="2" type="ORF">V6W77_05960</name>
</gene>
<organism evidence="2 3">
    <name type="scientific">Mannheimia indoligenes</name>
    <dbReference type="NCBI Taxonomy" id="3103145"/>
    <lineage>
        <taxon>Bacteria</taxon>
        <taxon>Pseudomonadati</taxon>
        <taxon>Pseudomonadota</taxon>
        <taxon>Gammaproteobacteria</taxon>
        <taxon>Pasteurellales</taxon>
        <taxon>Pasteurellaceae</taxon>
        <taxon>Mannheimia</taxon>
    </lineage>
</organism>
<evidence type="ECO:0000256" key="1">
    <source>
        <dbReference type="SAM" id="SignalP"/>
    </source>
</evidence>
<evidence type="ECO:0000313" key="2">
    <source>
        <dbReference type="EMBL" id="MEG9475816.1"/>
    </source>
</evidence>
<proteinExistence type="predicted"/>
<name>A0ABU7ZEX2_9PAST</name>
<reference evidence="2" key="1">
    <citation type="submission" date="2023-12" db="EMBL/GenBank/DDBJ databases">
        <title>Mannheima indologenes sp. nov. proposed for Clade V organisms of Mannheimia.</title>
        <authorList>
            <person name="Christensen H."/>
        </authorList>
    </citation>
    <scope>NUCLEOTIDE SEQUENCE</scope>
    <source>
        <strain evidence="2">M14.4</strain>
    </source>
</reference>
<evidence type="ECO:0000313" key="3">
    <source>
        <dbReference type="Proteomes" id="UP001432017"/>
    </source>
</evidence>
<protein>
    <submittedName>
        <fullName evidence="2">Uncharacterized protein</fullName>
    </submittedName>
</protein>
<accession>A0ABU7ZEX2</accession>
<dbReference type="RefSeq" id="WP_334254086.1">
    <property type="nucleotide sequence ID" value="NZ_JBAJJM010000007.1"/>
</dbReference>
<dbReference type="Proteomes" id="UP001432017">
    <property type="component" value="Unassembled WGS sequence"/>
</dbReference>
<dbReference type="EMBL" id="JBAJJM010000007">
    <property type="protein sequence ID" value="MEG9475816.1"/>
    <property type="molecule type" value="Genomic_DNA"/>
</dbReference>
<feature type="chain" id="PRO_5045884365" evidence="1">
    <location>
        <begin position="19"/>
        <end position="178"/>
    </location>
</feature>